<protein>
    <submittedName>
        <fullName evidence="2">FkbM family methyltransferase</fullName>
    </submittedName>
</protein>
<dbReference type="Proteomes" id="UP001495147">
    <property type="component" value="Unassembled WGS sequence"/>
</dbReference>
<dbReference type="PANTHER" id="PTHR34203:SF15">
    <property type="entry name" value="SLL1173 PROTEIN"/>
    <property type="match status" value="1"/>
</dbReference>
<dbReference type="GO" id="GO:0008168">
    <property type="term" value="F:methyltransferase activity"/>
    <property type="evidence" value="ECO:0007669"/>
    <property type="project" value="UniProtKB-KW"/>
</dbReference>
<proteinExistence type="predicted"/>
<feature type="domain" description="Methyltransferase FkbM" evidence="1">
    <location>
        <begin position="63"/>
        <end position="232"/>
    </location>
</feature>
<dbReference type="EMBL" id="JBDPZD010000005">
    <property type="protein sequence ID" value="MEO3692960.1"/>
    <property type="molecule type" value="Genomic_DNA"/>
</dbReference>
<dbReference type="InterPro" id="IPR029063">
    <property type="entry name" value="SAM-dependent_MTases_sf"/>
</dbReference>
<reference evidence="2 3" key="1">
    <citation type="submission" date="2024-05" db="EMBL/GenBank/DDBJ databases">
        <title>Roseateles sp. DJS-2-20 16S ribosomal RNA gene Genome sequencing and assembly.</title>
        <authorList>
            <person name="Woo H."/>
        </authorList>
    </citation>
    <scope>NUCLEOTIDE SEQUENCE [LARGE SCALE GENOMIC DNA]</scope>
    <source>
        <strain evidence="2 3">DJS-2-20</strain>
    </source>
</reference>
<organism evidence="2 3">
    <name type="scientific">Roseateles paludis</name>
    <dbReference type="NCBI Taxonomy" id="3145238"/>
    <lineage>
        <taxon>Bacteria</taxon>
        <taxon>Pseudomonadati</taxon>
        <taxon>Pseudomonadota</taxon>
        <taxon>Betaproteobacteria</taxon>
        <taxon>Burkholderiales</taxon>
        <taxon>Sphaerotilaceae</taxon>
        <taxon>Roseateles</taxon>
    </lineage>
</organism>
<accession>A0ABV0G5F9</accession>
<dbReference type="GO" id="GO:0032259">
    <property type="term" value="P:methylation"/>
    <property type="evidence" value="ECO:0007669"/>
    <property type="project" value="UniProtKB-KW"/>
</dbReference>
<dbReference type="InterPro" id="IPR006342">
    <property type="entry name" value="FkbM_mtfrase"/>
</dbReference>
<dbReference type="Pfam" id="PF05050">
    <property type="entry name" value="Methyltransf_21"/>
    <property type="match status" value="1"/>
</dbReference>
<name>A0ABV0G5F9_9BURK</name>
<keyword evidence="2" id="KW-0808">Transferase</keyword>
<comment type="caution">
    <text evidence="2">The sequence shown here is derived from an EMBL/GenBank/DDBJ whole genome shotgun (WGS) entry which is preliminary data.</text>
</comment>
<dbReference type="InterPro" id="IPR052514">
    <property type="entry name" value="SAM-dependent_MTase"/>
</dbReference>
<dbReference type="PANTHER" id="PTHR34203">
    <property type="entry name" value="METHYLTRANSFERASE, FKBM FAMILY PROTEIN"/>
    <property type="match status" value="1"/>
</dbReference>
<keyword evidence="3" id="KW-1185">Reference proteome</keyword>
<dbReference type="NCBIfam" id="TIGR01444">
    <property type="entry name" value="fkbM_fam"/>
    <property type="match status" value="1"/>
</dbReference>
<dbReference type="RefSeq" id="WP_347705781.1">
    <property type="nucleotide sequence ID" value="NZ_JBDPZD010000005.1"/>
</dbReference>
<gene>
    <name evidence="2" type="ORF">ABDJ85_15905</name>
</gene>
<keyword evidence="2" id="KW-0489">Methyltransferase</keyword>
<sequence>MRHLPDVELVQTPEGLRYLLLQGPDTHGVSQSLRARGVYEPNLQVLAGALLQANPVAEGVVLDIGANLGSFMVPMAKRFASLQFHCFEVQPPIYYQLCANVMLNRLGNVTAHPFGLGRAETEIEVTLPVYSEEINIGSFSLSADMRREVRGGEFKGDQVKVKIVNLDSLFIERVRLVKIDVEGLELEVLQGAAGTLLRSGFPPIIYEAWAFDWYAEQKRALEAFLIGLGYRLMNFDGSENFIAQHPGFGNVIGLTAE</sequence>
<dbReference type="SUPFAM" id="SSF53335">
    <property type="entry name" value="S-adenosyl-L-methionine-dependent methyltransferases"/>
    <property type="match status" value="1"/>
</dbReference>
<dbReference type="Gene3D" id="3.40.50.150">
    <property type="entry name" value="Vaccinia Virus protein VP39"/>
    <property type="match status" value="1"/>
</dbReference>
<evidence type="ECO:0000259" key="1">
    <source>
        <dbReference type="Pfam" id="PF05050"/>
    </source>
</evidence>
<evidence type="ECO:0000313" key="3">
    <source>
        <dbReference type="Proteomes" id="UP001495147"/>
    </source>
</evidence>
<evidence type="ECO:0000313" key="2">
    <source>
        <dbReference type="EMBL" id="MEO3692960.1"/>
    </source>
</evidence>